<dbReference type="Pfam" id="PF00483">
    <property type="entry name" value="NTP_transferase"/>
    <property type="match status" value="1"/>
</dbReference>
<evidence type="ECO:0000313" key="3">
    <source>
        <dbReference type="Proteomes" id="UP001197770"/>
    </source>
</evidence>
<organism evidence="2 3">
    <name type="scientific">Leeuwenhoekiella parthenopeia</name>
    <dbReference type="NCBI Taxonomy" id="2890320"/>
    <lineage>
        <taxon>Bacteria</taxon>
        <taxon>Pseudomonadati</taxon>
        <taxon>Bacteroidota</taxon>
        <taxon>Flavobacteriia</taxon>
        <taxon>Flavobacteriales</taxon>
        <taxon>Flavobacteriaceae</taxon>
        <taxon>Leeuwenhoekiella</taxon>
    </lineage>
</organism>
<keyword evidence="3" id="KW-1185">Reference proteome</keyword>
<dbReference type="PANTHER" id="PTHR46390">
    <property type="entry name" value="MANNOSE-1-PHOSPHATE GUANYLYLTRANSFERASE"/>
    <property type="match status" value="1"/>
</dbReference>
<dbReference type="CDD" id="cd02509">
    <property type="entry name" value="GDP-M1P_Guanylyltransferase"/>
    <property type="match status" value="1"/>
</dbReference>
<feature type="domain" description="Nucleotidyl transferase" evidence="1">
    <location>
        <begin position="9"/>
        <end position="292"/>
    </location>
</feature>
<keyword evidence="2" id="KW-0548">Nucleotidyltransferase</keyword>
<protein>
    <submittedName>
        <fullName evidence="2">Mannose-1-phosphate guanylyltransferase</fullName>
    </submittedName>
</protein>
<keyword evidence="2" id="KW-0808">Transferase</keyword>
<comment type="caution">
    <text evidence="2">The sequence shown here is derived from an EMBL/GenBank/DDBJ whole genome shotgun (WGS) entry which is preliminary data.</text>
</comment>
<dbReference type="Gene3D" id="3.90.550.10">
    <property type="entry name" value="Spore Coat Polysaccharide Biosynthesis Protein SpsA, Chain A"/>
    <property type="match status" value="1"/>
</dbReference>
<dbReference type="InterPro" id="IPR051161">
    <property type="entry name" value="Mannose-6P_isomerase_type2"/>
</dbReference>
<dbReference type="Proteomes" id="UP001197770">
    <property type="component" value="Unassembled WGS sequence"/>
</dbReference>
<reference evidence="2 3" key="1">
    <citation type="submission" date="2021-11" db="EMBL/GenBank/DDBJ databases">
        <title>Seasonal and diel survey of microbial diversity of the Tyrrhenian coast.</title>
        <authorList>
            <person name="Gattoni G."/>
            <person name="Corral P."/>
        </authorList>
    </citation>
    <scope>NUCLEOTIDE SEQUENCE [LARGE SCALE GENOMIC DNA]</scope>
    <source>
        <strain evidence="2 3">Mr9</strain>
    </source>
</reference>
<dbReference type="RefSeq" id="WP_228229627.1">
    <property type="nucleotide sequence ID" value="NZ_JAJGMW010000007.1"/>
</dbReference>
<gene>
    <name evidence="2" type="ORF">LLW17_07480</name>
</gene>
<dbReference type="PANTHER" id="PTHR46390:SF1">
    <property type="entry name" value="MANNOSE-1-PHOSPHATE GUANYLYLTRANSFERASE"/>
    <property type="match status" value="1"/>
</dbReference>
<sequence length="364" mass="40640">MTKNDNYYAIIMAGGVGSRFWPLSKANYPKQFHDILGAGETLIERTFGRLSQTVPADNVLVLTNEKYKALVNEQLPKVKDQNIVLEPAMRNTAPCILLAALKIYKNNPDAVMIVAPSDHWIEDENSFLNDLETGFKACEQDTADELLLVTLGIQPTFPHTGYGYIQYTSGDSEVKKVQAFKEKPDYETAKQFLAEGNYSWNAGIFIWSAKAIIQAFEKYLPEMYALFNSGYDALNTDAEAAFIAENYAKAENISIDYGILEKSKNVGVIPATFDWSDLGAWGALYDNLEKDETENVVVNARCIKKDVRGNLIRSDKGKIVVVEGLEDYIIVDSKDVLVIMPKAKEQDVKLMRAAVAEQFGEDLV</sequence>
<dbReference type="InterPro" id="IPR005835">
    <property type="entry name" value="NTP_transferase_dom"/>
</dbReference>
<dbReference type="GO" id="GO:0016779">
    <property type="term" value="F:nucleotidyltransferase activity"/>
    <property type="evidence" value="ECO:0007669"/>
    <property type="project" value="UniProtKB-KW"/>
</dbReference>
<proteinExistence type="predicted"/>
<dbReference type="SUPFAM" id="SSF159283">
    <property type="entry name" value="Guanosine diphospho-D-mannose pyrophosphorylase/mannose-6-phosphate isomerase linker domain"/>
    <property type="match status" value="1"/>
</dbReference>
<dbReference type="InterPro" id="IPR029044">
    <property type="entry name" value="Nucleotide-diphossugar_trans"/>
</dbReference>
<evidence type="ECO:0000259" key="1">
    <source>
        <dbReference type="Pfam" id="PF00483"/>
    </source>
</evidence>
<dbReference type="InterPro" id="IPR049577">
    <property type="entry name" value="GMPP_N"/>
</dbReference>
<dbReference type="EMBL" id="JAJGMW010000007">
    <property type="protein sequence ID" value="MCC4212554.1"/>
    <property type="molecule type" value="Genomic_DNA"/>
</dbReference>
<dbReference type="SUPFAM" id="SSF53448">
    <property type="entry name" value="Nucleotide-diphospho-sugar transferases"/>
    <property type="match status" value="1"/>
</dbReference>
<evidence type="ECO:0000313" key="2">
    <source>
        <dbReference type="EMBL" id="MCC4212554.1"/>
    </source>
</evidence>
<accession>A0ABS8GRE2</accession>
<name>A0ABS8GRE2_9FLAO</name>